<organism evidence="2 3">
    <name type="scientific">Antrihabitans cavernicola</name>
    <dbReference type="NCBI Taxonomy" id="2495913"/>
    <lineage>
        <taxon>Bacteria</taxon>
        <taxon>Bacillati</taxon>
        <taxon>Actinomycetota</taxon>
        <taxon>Actinomycetes</taxon>
        <taxon>Mycobacteriales</taxon>
        <taxon>Nocardiaceae</taxon>
        <taxon>Antrihabitans</taxon>
    </lineage>
</organism>
<dbReference type="NCBIfam" id="TIGR03620">
    <property type="entry name" value="F420_MSMEG_4141"/>
    <property type="match status" value="1"/>
</dbReference>
<dbReference type="GO" id="GO:0005829">
    <property type="term" value="C:cytosol"/>
    <property type="evidence" value="ECO:0007669"/>
    <property type="project" value="TreeGrafter"/>
</dbReference>
<dbReference type="Proteomes" id="UP000322244">
    <property type="component" value="Unassembled WGS sequence"/>
</dbReference>
<dbReference type="RefSeq" id="WP_149431728.1">
    <property type="nucleotide sequence ID" value="NZ_VLNY01000009.1"/>
</dbReference>
<dbReference type="AlphaFoldDB" id="A0A5A7S7R2"/>
<dbReference type="Pfam" id="PF00296">
    <property type="entry name" value="Bac_luciferase"/>
    <property type="match status" value="1"/>
</dbReference>
<feature type="domain" description="Luciferase-like" evidence="1">
    <location>
        <begin position="20"/>
        <end position="116"/>
    </location>
</feature>
<dbReference type="InterPro" id="IPR011251">
    <property type="entry name" value="Luciferase-like_dom"/>
</dbReference>
<protein>
    <submittedName>
        <fullName evidence="2">LLM class F420-dependent oxidoreductase</fullName>
    </submittedName>
</protein>
<dbReference type="SUPFAM" id="SSF51679">
    <property type="entry name" value="Bacterial luciferase-like"/>
    <property type="match status" value="1"/>
</dbReference>
<reference evidence="2 3" key="1">
    <citation type="submission" date="2019-07" db="EMBL/GenBank/DDBJ databases">
        <title>Rhodococcus cavernicolus sp. nov., isolated from a cave.</title>
        <authorList>
            <person name="Lee S.D."/>
        </authorList>
    </citation>
    <scope>NUCLEOTIDE SEQUENCE [LARGE SCALE GENOMIC DNA]</scope>
    <source>
        <strain evidence="2 3">C1-24</strain>
    </source>
</reference>
<dbReference type="PANTHER" id="PTHR30137:SF18">
    <property type="entry name" value="CONSERVED PROTEIN"/>
    <property type="match status" value="1"/>
</dbReference>
<proteinExistence type="predicted"/>
<evidence type="ECO:0000259" key="1">
    <source>
        <dbReference type="Pfam" id="PF00296"/>
    </source>
</evidence>
<dbReference type="OrthoDB" id="4760590at2"/>
<name>A0A5A7S7R2_9NOCA</name>
<dbReference type="GO" id="GO:0016705">
    <property type="term" value="F:oxidoreductase activity, acting on paired donors, with incorporation or reduction of molecular oxygen"/>
    <property type="evidence" value="ECO:0007669"/>
    <property type="project" value="InterPro"/>
</dbReference>
<evidence type="ECO:0000313" key="3">
    <source>
        <dbReference type="Proteomes" id="UP000322244"/>
    </source>
</evidence>
<dbReference type="PANTHER" id="PTHR30137">
    <property type="entry name" value="LUCIFERASE-LIKE MONOOXYGENASE"/>
    <property type="match status" value="1"/>
</dbReference>
<keyword evidence="3" id="KW-1185">Reference proteome</keyword>
<dbReference type="InterPro" id="IPR050766">
    <property type="entry name" value="Bact_Lucif_Oxidored"/>
</dbReference>
<dbReference type="Gene3D" id="3.20.20.30">
    <property type="entry name" value="Luciferase-like domain"/>
    <property type="match status" value="2"/>
</dbReference>
<evidence type="ECO:0000313" key="2">
    <source>
        <dbReference type="EMBL" id="KAA0021524.1"/>
    </source>
</evidence>
<dbReference type="InterPro" id="IPR036661">
    <property type="entry name" value="Luciferase-like_sf"/>
</dbReference>
<sequence length="279" mass="29835">MADIDLGKYGVWRHYGGFTPESAAEIERLGYGTLWLGGSPGNELEMVEPLLQATTTLKVATGIVNIWSTSAKAIAESVHRIDAKYPGRFLLGVGVGHPEATAEYRSPYQALVDYLDELDQHGVPADRRVLAALGPKVLTLSTARGAGAHPYLTTPEHTREAREILGTEAILAPEQKVVLDDHADAARAIGRKTVDNPYLHLKNYVNNLKRLGFTDADIADGGSDRLIDALALHGSAAQIAAGLRAHIDAGADHVAIQVLPPKDSPIPTLSALAEVLFPH</sequence>
<accession>A0A5A7S7R2</accession>
<comment type="caution">
    <text evidence="2">The sequence shown here is derived from an EMBL/GenBank/DDBJ whole genome shotgun (WGS) entry which is preliminary data.</text>
</comment>
<dbReference type="InterPro" id="IPR019922">
    <property type="entry name" value="Lucif-like_OxRdatse_MSMEG_4141"/>
</dbReference>
<gene>
    <name evidence="2" type="ORF">FOY51_18410</name>
</gene>
<dbReference type="EMBL" id="VLNY01000009">
    <property type="protein sequence ID" value="KAA0021524.1"/>
    <property type="molecule type" value="Genomic_DNA"/>
</dbReference>